<dbReference type="GeneID" id="87886023"/>
<reference evidence="1" key="2">
    <citation type="submission" date="2023-06" db="EMBL/GenBank/DDBJ databases">
        <authorList>
            <consortium name="Lawrence Berkeley National Laboratory"/>
            <person name="Mondo S.J."/>
            <person name="Hensen N."/>
            <person name="Bonometti L."/>
            <person name="Westerberg I."/>
            <person name="Brannstrom I.O."/>
            <person name="Guillou S."/>
            <person name="Cros-Aarteil S."/>
            <person name="Calhoun S."/>
            <person name="Haridas S."/>
            <person name="Kuo A."/>
            <person name="Pangilinan J."/>
            <person name="Riley R."/>
            <person name="Labutti K."/>
            <person name="Andreopoulos B."/>
            <person name="Lipzen A."/>
            <person name="Chen C."/>
            <person name="Yanf M."/>
            <person name="Daum C."/>
            <person name="Ng V."/>
            <person name="Clum A."/>
            <person name="Steindorff A."/>
            <person name="Ohm R."/>
            <person name="Martin F."/>
            <person name="Silar P."/>
            <person name="Natvig D."/>
            <person name="Lalanne C."/>
            <person name="Gautier V."/>
            <person name="Ament-Velasquez S.L."/>
            <person name="Kruys A."/>
            <person name="Hutchinson M.I."/>
            <person name="Powell A.J."/>
            <person name="Barry K."/>
            <person name="Miller A.N."/>
            <person name="Grigoriev I.V."/>
            <person name="Debuchy R."/>
            <person name="Gladieux P."/>
            <person name="Thoren M.H."/>
            <person name="Johannesson H."/>
        </authorList>
    </citation>
    <scope>NUCLEOTIDE SEQUENCE</scope>
    <source>
        <strain evidence="1">CBS 333.67</strain>
    </source>
</reference>
<protein>
    <submittedName>
        <fullName evidence="1">Uncharacterized protein</fullName>
    </submittedName>
</protein>
<dbReference type="Proteomes" id="UP001273166">
    <property type="component" value="Unassembled WGS sequence"/>
</dbReference>
<evidence type="ECO:0000313" key="1">
    <source>
        <dbReference type="EMBL" id="KAK3302200.1"/>
    </source>
</evidence>
<dbReference type="AlphaFoldDB" id="A0AAJ0GM40"/>
<dbReference type="EMBL" id="JAUDZG010000007">
    <property type="protein sequence ID" value="KAK3302200.1"/>
    <property type="molecule type" value="Genomic_DNA"/>
</dbReference>
<comment type="caution">
    <text evidence="1">The sequence shown here is derived from an EMBL/GenBank/DDBJ whole genome shotgun (WGS) entry which is preliminary data.</text>
</comment>
<reference evidence="1" key="1">
    <citation type="journal article" date="2023" name="Mol. Phylogenet. Evol.">
        <title>Genome-scale phylogeny and comparative genomics of the fungal order Sordariales.</title>
        <authorList>
            <person name="Hensen N."/>
            <person name="Bonometti L."/>
            <person name="Westerberg I."/>
            <person name="Brannstrom I.O."/>
            <person name="Guillou S."/>
            <person name="Cros-Aarteil S."/>
            <person name="Calhoun S."/>
            <person name="Haridas S."/>
            <person name="Kuo A."/>
            <person name="Mondo S."/>
            <person name="Pangilinan J."/>
            <person name="Riley R."/>
            <person name="LaButti K."/>
            <person name="Andreopoulos B."/>
            <person name="Lipzen A."/>
            <person name="Chen C."/>
            <person name="Yan M."/>
            <person name="Daum C."/>
            <person name="Ng V."/>
            <person name="Clum A."/>
            <person name="Steindorff A."/>
            <person name="Ohm R.A."/>
            <person name="Martin F."/>
            <person name="Silar P."/>
            <person name="Natvig D.O."/>
            <person name="Lalanne C."/>
            <person name="Gautier V."/>
            <person name="Ament-Velasquez S.L."/>
            <person name="Kruys A."/>
            <person name="Hutchinson M.I."/>
            <person name="Powell A.J."/>
            <person name="Barry K."/>
            <person name="Miller A.N."/>
            <person name="Grigoriev I.V."/>
            <person name="Debuchy R."/>
            <person name="Gladieux P."/>
            <person name="Hiltunen Thoren M."/>
            <person name="Johannesson H."/>
        </authorList>
    </citation>
    <scope>NUCLEOTIDE SEQUENCE</scope>
    <source>
        <strain evidence="1">CBS 333.67</strain>
    </source>
</reference>
<organism evidence="1 2">
    <name type="scientific">Chaetomium strumarium</name>
    <dbReference type="NCBI Taxonomy" id="1170767"/>
    <lineage>
        <taxon>Eukaryota</taxon>
        <taxon>Fungi</taxon>
        <taxon>Dikarya</taxon>
        <taxon>Ascomycota</taxon>
        <taxon>Pezizomycotina</taxon>
        <taxon>Sordariomycetes</taxon>
        <taxon>Sordariomycetidae</taxon>
        <taxon>Sordariales</taxon>
        <taxon>Chaetomiaceae</taxon>
        <taxon>Chaetomium</taxon>
    </lineage>
</organism>
<name>A0AAJ0GM40_9PEZI</name>
<proteinExistence type="predicted"/>
<keyword evidence="2" id="KW-1185">Reference proteome</keyword>
<accession>A0AAJ0GM40</accession>
<dbReference type="RefSeq" id="XP_062717980.1">
    <property type="nucleotide sequence ID" value="XM_062867194.1"/>
</dbReference>
<gene>
    <name evidence="1" type="ORF">B0T15DRAFT_496673</name>
</gene>
<evidence type="ECO:0000313" key="2">
    <source>
        <dbReference type="Proteomes" id="UP001273166"/>
    </source>
</evidence>
<sequence>MASLARYRRTAHSSSDVSDAGEFLVSNVEFRVSAPPARPLPMSTLTVHSDCTPIRDVLGRSLEDGVATIFAKHGIRPIEPPELVFRAVYDYTNFDDDREEVGDPTVFTVAPWDQTSPTIWENAVKQAKRFVDAQTCAHSRLQHLNVAVEIVAEELVQMTYTDLPDWTPSLRADWECHIERKVYEILQAHSATASKVTHLTLYTYGLSRNYSNNPLTVFITVNYESEEARWPMVLREIQEYLSTFPHNLRVHMEHGVFMSYSEFWELAFK</sequence>